<dbReference type="EMBL" id="MU826071">
    <property type="protein sequence ID" value="KAJ7381711.1"/>
    <property type="molecule type" value="Genomic_DNA"/>
</dbReference>
<feature type="compositionally biased region" description="Polar residues" evidence="1">
    <location>
        <begin position="120"/>
        <end position="129"/>
    </location>
</feature>
<dbReference type="OrthoDB" id="5952622at2759"/>
<proteinExistence type="predicted"/>
<gene>
    <name evidence="2" type="ORF">OS493_039479</name>
</gene>
<feature type="compositionally biased region" description="Acidic residues" evidence="1">
    <location>
        <begin position="104"/>
        <end position="113"/>
    </location>
</feature>
<sequence>MGILPLSEQLLKKLEGLKSPAVVDVKASVIFEFDPEVSRGGKDATEFGIFAVDRVLTETVTPQQPHVPKETIPVAPLLDINTLTEKCNCALFPVTNGIFFKPAEEEEEEEESQDEVHCASDTQTYSPLNSDEEAGFSGGSYDGTSSEDR</sequence>
<evidence type="ECO:0000256" key="1">
    <source>
        <dbReference type="SAM" id="MobiDB-lite"/>
    </source>
</evidence>
<evidence type="ECO:0000313" key="3">
    <source>
        <dbReference type="Proteomes" id="UP001163046"/>
    </source>
</evidence>
<protein>
    <submittedName>
        <fullName evidence="2">Uncharacterized protein</fullName>
    </submittedName>
</protein>
<comment type="caution">
    <text evidence="2">The sequence shown here is derived from an EMBL/GenBank/DDBJ whole genome shotgun (WGS) entry which is preliminary data.</text>
</comment>
<dbReference type="AlphaFoldDB" id="A0A9W9ZHM5"/>
<evidence type="ECO:0000313" key="2">
    <source>
        <dbReference type="EMBL" id="KAJ7381711.1"/>
    </source>
</evidence>
<reference evidence="2" key="1">
    <citation type="submission" date="2023-01" db="EMBL/GenBank/DDBJ databases">
        <title>Genome assembly of the deep-sea coral Lophelia pertusa.</title>
        <authorList>
            <person name="Herrera S."/>
            <person name="Cordes E."/>
        </authorList>
    </citation>
    <scope>NUCLEOTIDE SEQUENCE</scope>
    <source>
        <strain evidence="2">USNM1676648</strain>
        <tissue evidence="2">Polyp</tissue>
    </source>
</reference>
<dbReference type="Proteomes" id="UP001163046">
    <property type="component" value="Unassembled WGS sequence"/>
</dbReference>
<keyword evidence="3" id="KW-1185">Reference proteome</keyword>
<accession>A0A9W9ZHM5</accession>
<feature type="region of interest" description="Disordered" evidence="1">
    <location>
        <begin position="101"/>
        <end position="149"/>
    </location>
</feature>
<name>A0A9W9ZHM5_9CNID</name>
<organism evidence="2 3">
    <name type="scientific">Desmophyllum pertusum</name>
    <dbReference type="NCBI Taxonomy" id="174260"/>
    <lineage>
        <taxon>Eukaryota</taxon>
        <taxon>Metazoa</taxon>
        <taxon>Cnidaria</taxon>
        <taxon>Anthozoa</taxon>
        <taxon>Hexacorallia</taxon>
        <taxon>Scleractinia</taxon>
        <taxon>Caryophylliina</taxon>
        <taxon>Caryophylliidae</taxon>
        <taxon>Desmophyllum</taxon>
    </lineage>
</organism>